<dbReference type="Proteomes" id="UP001305414">
    <property type="component" value="Unassembled WGS sequence"/>
</dbReference>
<dbReference type="SUPFAM" id="SSF55729">
    <property type="entry name" value="Acyl-CoA N-acyltransferases (Nat)"/>
    <property type="match status" value="1"/>
</dbReference>
<feature type="domain" description="N-acetyltransferase" evidence="1">
    <location>
        <begin position="115"/>
        <end position="183"/>
    </location>
</feature>
<dbReference type="InterPro" id="IPR016181">
    <property type="entry name" value="Acyl_CoA_acyltransferase"/>
</dbReference>
<gene>
    <name evidence="2" type="ORF">RRF57_006378</name>
</gene>
<name>A0AAN7UQ92_9PEZI</name>
<dbReference type="Pfam" id="PF00583">
    <property type="entry name" value="Acetyltransf_1"/>
    <property type="match status" value="1"/>
</dbReference>
<dbReference type="Gene3D" id="3.40.630.30">
    <property type="match status" value="1"/>
</dbReference>
<dbReference type="CDD" id="cd04301">
    <property type="entry name" value="NAT_SF"/>
    <property type="match status" value="1"/>
</dbReference>
<accession>A0AAN7UQ92</accession>
<organism evidence="2 3">
    <name type="scientific">Xylaria bambusicola</name>
    <dbReference type="NCBI Taxonomy" id="326684"/>
    <lineage>
        <taxon>Eukaryota</taxon>
        <taxon>Fungi</taxon>
        <taxon>Dikarya</taxon>
        <taxon>Ascomycota</taxon>
        <taxon>Pezizomycotina</taxon>
        <taxon>Sordariomycetes</taxon>
        <taxon>Xylariomycetidae</taxon>
        <taxon>Xylariales</taxon>
        <taxon>Xylariaceae</taxon>
        <taxon>Xylaria</taxon>
    </lineage>
</organism>
<reference evidence="2 3" key="1">
    <citation type="submission" date="2023-10" db="EMBL/GenBank/DDBJ databases">
        <title>Draft genome sequence of Xylaria bambusicola isolate GMP-LS, the root and basal stem rot pathogen of sugarcane in Indonesia.</title>
        <authorList>
            <person name="Selvaraj P."/>
            <person name="Muralishankar V."/>
            <person name="Muruganantham S."/>
            <person name="Sp S."/>
            <person name="Haryani S."/>
            <person name="Lau K.J.X."/>
            <person name="Naqvi N.I."/>
        </authorList>
    </citation>
    <scope>NUCLEOTIDE SEQUENCE [LARGE SCALE GENOMIC DNA]</scope>
    <source>
        <strain evidence="2">GMP-LS</strain>
    </source>
</reference>
<keyword evidence="3" id="KW-1185">Reference proteome</keyword>
<sequence>MMATHNSTEESAGGPVPVYLVPWDPDSQEHVDRMKLQRIACGWKVDQVDGWRETQRKGQSGLHWVILHPDHPESPSRLKSHLAAYPGEAQALSDTCKAILGRPHKPDPLVPYFHPVGHIALDSVTSVPELRTSLADGILSLMNFYISSALQNRGLGGAAMTYCEKMAKEEFGAKAITLETIANSECVPDSPRRIALKRPVLAVTNEDWYTRHGYKVYAQRKVAWVDVDETGKEWPTGSSMLRKELV</sequence>
<protein>
    <recommendedName>
        <fullName evidence="1">N-acetyltransferase domain-containing protein</fullName>
    </recommendedName>
</protein>
<comment type="caution">
    <text evidence="2">The sequence shown here is derived from an EMBL/GenBank/DDBJ whole genome shotgun (WGS) entry which is preliminary data.</text>
</comment>
<proteinExistence type="predicted"/>
<dbReference type="GO" id="GO:0016747">
    <property type="term" value="F:acyltransferase activity, transferring groups other than amino-acyl groups"/>
    <property type="evidence" value="ECO:0007669"/>
    <property type="project" value="InterPro"/>
</dbReference>
<dbReference type="AlphaFoldDB" id="A0AAN7UQ92"/>
<evidence type="ECO:0000259" key="1">
    <source>
        <dbReference type="Pfam" id="PF00583"/>
    </source>
</evidence>
<evidence type="ECO:0000313" key="3">
    <source>
        <dbReference type="Proteomes" id="UP001305414"/>
    </source>
</evidence>
<evidence type="ECO:0000313" key="2">
    <source>
        <dbReference type="EMBL" id="KAK5630663.1"/>
    </source>
</evidence>
<dbReference type="EMBL" id="JAWHQM010000016">
    <property type="protein sequence ID" value="KAK5630663.1"/>
    <property type="molecule type" value="Genomic_DNA"/>
</dbReference>
<dbReference type="InterPro" id="IPR000182">
    <property type="entry name" value="GNAT_dom"/>
</dbReference>